<dbReference type="InterPro" id="IPR051319">
    <property type="entry name" value="Oligoribo/pAp-PDE_c-di-AMP_PDE"/>
</dbReference>
<evidence type="ECO:0000259" key="1">
    <source>
        <dbReference type="Pfam" id="PF01368"/>
    </source>
</evidence>
<accession>X1VUD0</accession>
<evidence type="ECO:0000313" key="2">
    <source>
        <dbReference type="EMBL" id="GAJ24777.1"/>
    </source>
</evidence>
<name>X1VUD0_9ZZZZ</name>
<dbReference type="InterPro" id="IPR038763">
    <property type="entry name" value="DHH_sf"/>
</dbReference>
<reference evidence="2" key="1">
    <citation type="journal article" date="2014" name="Front. Microbiol.">
        <title>High frequency of phylogenetically diverse reductive dehalogenase-homologous genes in deep subseafloor sedimentary metagenomes.</title>
        <authorList>
            <person name="Kawai M."/>
            <person name="Futagami T."/>
            <person name="Toyoda A."/>
            <person name="Takaki Y."/>
            <person name="Nishi S."/>
            <person name="Hori S."/>
            <person name="Arai W."/>
            <person name="Tsubouchi T."/>
            <person name="Morono Y."/>
            <person name="Uchiyama I."/>
            <person name="Ito T."/>
            <person name="Fujiyama A."/>
            <person name="Inagaki F."/>
            <person name="Takami H."/>
        </authorList>
    </citation>
    <scope>NUCLEOTIDE SEQUENCE</scope>
    <source>
        <strain evidence="2">Expedition CK06-06</strain>
    </source>
</reference>
<gene>
    <name evidence="2" type="ORF">S12H4_57878</name>
</gene>
<dbReference type="PANTHER" id="PTHR47618">
    <property type="entry name" value="BIFUNCTIONAL OLIGORIBONUCLEASE AND PAP PHOSPHATASE NRNA"/>
    <property type="match status" value="1"/>
</dbReference>
<proteinExistence type="predicted"/>
<sequence length="195" mass="22613">HDLADLDGFVSALVLKFFFENFFTNQNIFLTFSKLSKYTKNFVVKFLQKFPDFNFPSKNDEDFSIINVIVIVDTNNLEQIKLSSALNLDVPFIFIDHHLDLEKNYEGNITSLNLIFENYSSTAEIILELIDNYDFDLPIPYKYLLISAILTDSGFLKYGNTETIKHLFNILQNEIDFQDVLPLLENETDISKKIA</sequence>
<dbReference type="InterPro" id="IPR001667">
    <property type="entry name" value="DDH_dom"/>
</dbReference>
<protein>
    <recommendedName>
        <fullName evidence="1">DDH domain-containing protein</fullName>
    </recommendedName>
</protein>
<dbReference type="Gene3D" id="3.90.1640.10">
    <property type="entry name" value="inorganic pyrophosphatase (n-terminal core)"/>
    <property type="match status" value="1"/>
</dbReference>
<feature type="non-terminal residue" evidence="2">
    <location>
        <position position="1"/>
    </location>
</feature>
<dbReference type="PANTHER" id="PTHR47618:SF1">
    <property type="entry name" value="BIFUNCTIONAL OLIGORIBONUCLEASE AND PAP PHOSPHATASE NRNA"/>
    <property type="match status" value="1"/>
</dbReference>
<organism evidence="2">
    <name type="scientific">marine sediment metagenome</name>
    <dbReference type="NCBI Taxonomy" id="412755"/>
    <lineage>
        <taxon>unclassified sequences</taxon>
        <taxon>metagenomes</taxon>
        <taxon>ecological metagenomes</taxon>
    </lineage>
</organism>
<feature type="non-terminal residue" evidence="2">
    <location>
        <position position="195"/>
    </location>
</feature>
<feature type="domain" description="DDH" evidence="1">
    <location>
        <begin position="1"/>
        <end position="143"/>
    </location>
</feature>
<dbReference type="EMBL" id="BARW01037501">
    <property type="protein sequence ID" value="GAJ24777.1"/>
    <property type="molecule type" value="Genomic_DNA"/>
</dbReference>
<dbReference type="Pfam" id="PF01368">
    <property type="entry name" value="DHH"/>
    <property type="match status" value="1"/>
</dbReference>
<dbReference type="AlphaFoldDB" id="X1VUD0"/>
<dbReference type="SUPFAM" id="SSF64182">
    <property type="entry name" value="DHH phosphoesterases"/>
    <property type="match status" value="1"/>
</dbReference>
<comment type="caution">
    <text evidence="2">The sequence shown here is derived from an EMBL/GenBank/DDBJ whole genome shotgun (WGS) entry which is preliminary data.</text>
</comment>